<dbReference type="InterPro" id="IPR036691">
    <property type="entry name" value="Endo/exonu/phosph_ase_sf"/>
</dbReference>
<dbReference type="STRING" id="230819.A0A5C3KQH5"/>
<dbReference type="GO" id="GO:0003824">
    <property type="term" value="F:catalytic activity"/>
    <property type="evidence" value="ECO:0007669"/>
    <property type="project" value="InterPro"/>
</dbReference>
<dbReference type="AlphaFoldDB" id="A0A5C3KQH5"/>
<reference evidence="2 3" key="1">
    <citation type="journal article" date="2019" name="Nat. Ecol. Evol.">
        <title>Megaphylogeny resolves global patterns of mushroom evolution.</title>
        <authorList>
            <person name="Varga T."/>
            <person name="Krizsan K."/>
            <person name="Foldi C."/>
            <person name="Dima B."/>
            <person name="Sanchez-Garcia M."/>
            <person name="Sanchez-Ramirez S."/>
            <person name="Szollosi G.J."/>
            <person name="Szarkandi J.G."/>
            <person name="Papp V."/>
            <person name="Albert L."/>
            <person name="Andreopoulos W."/>
            <person name="Angelini C."/>
            <person name="Antonin V."/>
            <person name="Barry K.W."/>
            <person name="Bougher N.L."/>
            <person name="Buchanan P."/>
            <person name="Buyck B."/>
            <person name="Bense V."/>
            <person name="Catcheside P."/>
            <person name="Chovatia M."/>
            <person name="Cooper J."/>
            <person name="Damon W."/>
            <person name="Desjardin D."/>
            <person name="Finy P."/>
            <person name="Geml J."/>
            <person name="Haridas S."/>
            <person name="Hughes K."/>
            <person name="Justo A."/>
            <person name="Karasinski D."/>
            <person name="Kautmanova I."/>
            <person name="Kiss B."/>
            <person name="Kocsube S."/>
            <person name="Kotiranta H."/>
            <person name="LaButti K.M."/>
            <person name="Lechner B.E."/>
            <person name="Liimatainen K."/>
            <person name="Lipzen A."/>
            <person name="Lukacs Z."/>
            <person name="Mihaltcheva S."/>
            <person name="Morgado L.N."/>
            <person name="Niskanen T."/>
            <person name="Noordeloos M.E."/>
            <person name="Ohm R.A."/>
            <person name="Ortiz-Santana B."/>
            <person name="Ovrebo C."/>
            <person name="Racz N."/>
            <person name="Riley R."/>
            <person name="Savchenko A."/>
            <person name="Shiryaev A."/>
            <person name="Soop K."/>
            <person name="Spirin V."/>
            <person name="Szebenyi C."/>
            <person name="Tomsovsky M."/>
            <person name="Tulloss R.E."/>
            <person name="Uehling J."/>
            <person name="Grigoriev I.V."/>
            <person name="Vagvolgyi C."/>
            <person name="Papp T."/>
            <person name="Martin F.M."/>
            <person name="Miettinen O."/>
            <person name="Hibbett D.S."/>
            <person name="Nagy L.G."/>
        </authorList>
    </citation>
    <scope>NUCLEOTIDE SEQUENCE [LARGE SCALE GENOMIC DNA]</scope>
    <source>
        <strain evidence="2 3">CBS 121175</strain>
    </source>
</reference>
<evidence type="ECO:0000259" key="1">
    <source>
        <dbReference type="Pfam" id="PF14529"/>
    </source>
</evidence>
<sequence length="61" mass="7184">MDVWVGDFNRHHPMWDRDEDQRLFTGRNLDDAKQLIEMTAEWGLEMALPKGIPMLRNSKGN</sequence>
<dbReference type="Proteomes" id="UP000307440">
    <property type="component" value="Unassembled WGS sequence"/>
</dbReference>
<protein>
    <recommendedName>
        <fullName evidence="1">Endonuclease/exonuclease/phosphatase domain-containing protein</fullName>
    </recommendedName>
</protein>
<name>A0A5C3KQH5_COPMA</name>
<gene>
    <name evidence="2" type="ORF">FA15DRAFT_596731</name>
</gene>
<organism evidence="2 3">
    <name type="scientific">Coprinopsis marcescibilis</name>
    <name type="common">Agaric fungus</name>
    <name type="synonym">Psathyrella marcescibilis</name>
    <dbReference type="NCBI Taxonomy" id="230819"/>
    <lineage>
        <taxon>Eukaryota</taxon>
        <taxon>Fungi</taxon>
        <taxon>Dikarya</taxon>
        <taxon>Basidiomycota</taxon>
        <taxon>Agaricomycotina</taxon>
        <taxon>Agaricomycetes</taxon>
        <taxon>Agaricomycetidae</taxon>
        <taxon>Agaricales</taxon>
        <taxon>Agaricineae</taxon>
        <taxon>Psathyrellaceae</taxon>
        <taxon>Coprinopsis</taxon>
    </lineage>
</organism>
<dbReference type="SUPFAM" id="SSF56219">
    <property type="entry name" value="DNase I-like"/>
    <property type="match status" value="1"/>
</dbReference>
<dbReference type="Gene3D" id="3.60.10.10">
    <property type="entry name" value="Endonuclease/exonuclease/phosphatase"/>
    <property type="match status" value="1"/>
</dbReference>
<proteinExistence type="predicted"/>
<dbReference type="EMBL" id="ML210250">
    <property type="protein sequence ID" value="TFK22073.1"/>
    <property type="molecule type" value="Genomic_DNA"/>
</dbReference>
<evidence type="ECO:0000313" key="2">
    <source>
        <dbReference type="EMBL" id="TFK22073.1"/>
    </source>
</evidence>
<accession>A0A5C3KQH5</accession>
<feature type="domain" description="Endonuclease/exonuclease/phosphatase" evidence="1">
    <location>
        <begin position="5"/>
        <end position="57"/>
    </location>
</feature>
<evidence type="ECO:0000313" key="3">
    <source>
        <dbReference type="Proteomes" id="UP000307440"/>
    </source>
</evidence>
<dbReference type="InterPro" id="IPR005135">
    <property type="entry name" value="Endo/exonuclease/phosphatase"/>
</dbReference>
<dbReference type="OrthoDB" id="3261136at2759"/>
<dbReference type="Pfam" id="PF14529">
    <property type="entry name" value="Exo_endo_phos_2"/>
    <property type="match status" value="1"/>
</dbReference>
<keyword evidence="3" id="KW-1185">Reference proteome</keyword>